<dbReference type="InterPro" id="IPR015421">
    <property type="entry name" value="PyrdxlP-dep_Trfase_major"/>
</dbReference>
<comment type="catalytic activity">
    <reaction evidence="9 11">
        <text>6-carboxyhexanoyl-[ACP] + L-alanine + H(+) = (8S)-8-amino-7-oxononanoate + holo-[ACP] + CO2</text>
        <dbReference type="Rhea" id="RHEA:42288"/>
        <dbReference type="Rhea" id="RHEA-COMP:9685"/>
        <dbReference type="Rhea" id="RHEA-COMP:9955"/>
        <dbReference type="ChEBI" id="CHEBI:15378"/>
        <dbReference type="ChEBI" id="CHEBI:16526"/>
        <dbReference type="ChEBI" id="CHEBI:57972"/>
        <dbReference type="ChEBI" id="CHEBI:64479"/>
        <dbReference type="ChEBI" id="CHEBI:78846"/>
        <dbReference type="ChEBI" id="CHEBI:149468"/>
        <dbReference type="EC" id="2.3.1.47"/>
    </reaction>
</comment>
<evidence type="ECO:0000256" key="4">
    <source>
        <dbReference type="ARBA" id="ARBA00010008"/>
    </source>
</evidence>
<dbReference type="FunFam" id="3.40.640.10:FF:000006">
    <property type="entry name" value="5-aminolevulinate synthase, mitochondrial"/>
    <property type="match status" value="1"/>
</dbReference>
<dbReference type="PANTHER" id="PTHR13693">
    <property type="entry name" value="CLASS II AMINOTRANSFERASE/8-AMINO-7-OXONONANOATE SYNTHASE"/>
    <property type="match status" value="1"/>
</dbReference>
<evidence type="ECO:0000256" key="5">
    <source>
        <dbReference type="ARBA" id="ARBA00011738"/>
    </source>
</evidence>
<feature type="domain" description="Aminotransferase class I/classII large" evidence="12">
    <location>
        <begin position="46"/>
        <end position="387"/>
    </location>
</feature>
<dbReference type="GO" id="GO:0008710">
    <property type="term" value="F:8-amino-7-oxononanoate synthase activity"/>
    <property type="evidence" value="ECO:0007669"/>
    <property type="project" value="UniProtKB-UniRule"/>
</dbReference>
<keyword evidence="6 11" id="KW-0808">Transferase</keyword>
<evidence type="ECO:0000256" key="6">
    <source>
        <dbReference type="ARBA" id="ARBA00022679"/>
    </source>
</evidence>
<evidence type="ECO:0000313" key="14">
    <source>
        <dbReference type="Proteomes" id="UP000027602"/>
    </source>
</evidence>
<evidence type="ECO:0000256" key="11">
    <source>
        <dbReference type="RuleBase" id="RU003693"/>
    </source>
</evidence>
<comment type="pathway">
    <text evidence="3 11">Cofactor biosynthesis; biotin biosynthesis.</text>
</comment>
<feature type="modified residue" description="N6-(pyridoxal phosphate)lysine" evidence="10">
    <location>
        <position position="245"/>
    </location>
</feature>
<comment type="cofactor">
    <cofactor evidence="1 10 11">
        <name>pyridoxal 5'-phosphate</name>
        <dbReference type="ChEBI" id="CHEBI:597326"/>
    </cofactor>
</comment>
<evidence type="ECO:0000256" key="7">
    <source>
        <dbReference type="ARBA" id="ARBA00022756"/>
    </source>
</evidence>
<dbReference type="GO" id="GO:0030170">
    <property type="term" value="F:pyridoxal phosphate binding"/>
    <property type="evidence" value="ECO:0007669"/>
    <property type="project" value="InterPro"/>
</dbReference>
<dbReference type="InterPro" id="IPR004723">
    <property type="entry name" value="AONS_Archaea/Proteobacteria"/>
</dbReference>
<protein>
    <recommendedName>
        <fullName evidence="11">8-amino-7-ketopelargonate synthase</fullName>
        <ecNumber evidence="11">2.3.1.47</ecNumber>
    </recommendedName>
</protein>
<proteinExistence type="inferred from homology"/>
<dbReference type="EC" id="2.3.1.47" evidence="11"/>
<comment type="subunit">
    <text evidence="5 11">Homodimer.</text>
</comment>
<sequence>MKKGKHLYWGEEIKAELAHLEDISQKRHLFTTESADQPWLLINGRKMLNLASNNYLGLSGDERLKEAMIEAVNTYGAGATASRLIVGNHPLYEKAETALVNWKKAEAGLILGSGYTANIGIISALVHRDDYIFSDKFNHASIVDGAVLSRAKHQRYRHNDLNHLEALLKKAPIEQRKLIVTDTIFSMDGDFAHLEGLVLLKEHYNAILIIDEAHASGIYGEKGEGYAHHLKLEDKVDIQMGTFSKALGSFGAYVVGKKWVIDYLTNRMRGFIYSTALPPAVVAAAETAIEIVQYEAERRTLLQKHAEYFRGALADFGFNINGSQSHIVPIVIGENEITIKVADRLQKEGIAAIPVRPPTVPENEARIRFTVTAAHTKQELEWAVEKIALVGKEMGVII</sequence>
<evidence type="ECO:0000259" key="12">
    <source>
        <dbReference type="Pfam" id="PF00155"/>
    </source>
</evidence>
<dbReference type="SUPFAM" id="SSF53383">
    <property type="entry name" value="PLP-dependent transferases"/>
    <property type="match status" value="1"/>
</dbReference>
<dbReference type="Gene3D" id="3.40.640.10">
    <property type="entry name" value="Type I PLP-dependent aspartate aminotransferase-like (Major domain)"/>
    <property type="match status" value="1"/>
</dbReference>
<evidence type="ECO:0000313" key="13">
    <source>
        <dbReference type="EMBL" id="AIE59854.1"/>
    </source>
</evidence>
<dbReference type="CDD" id="cd06454">
    <property type="entry name" value="KBL_like"/>
    <property type="match status" value="1"/>
</dbReference>
<dbReference type="RefSeq" id="WP_003349643.1">
    <property type="nucleotide sequence ID" value="NZ_ADWW01000006.1"/>
</dbReference>
<dbReference type="AlphaFoldDB" id="I3DU35"/>
<evidence type="ECO:0000256" key="2">
    <source>
        <dbReference type="ARBA" id="ARBA00002513"/>
    </source>
</evidence>
<evidence type="ECO:0000256" key="1">
    <source>
        <dbReference type="ARBA" id="ARBA00001933"/>
    </source>
</evidence>
<evidence type="ECO:0000256" key="9">
    <source>
        <dbReference type="ARBA" id="ARBA00047715"/>
    </source>
</evidence>
<dbReference type="InterPro" id="IPR001917">
    <property type="entry name" value="Aminotrans_II_pyridoxalP_BS"/>
</dbReference>
<organism evidence="13 14">
    <name type="scientific">Bacillus methanolicus (strain MGA3 / ATCC 53907)</name>
    <dbReference type="NCBI Taxonomy" id="796606"/>
    <lineage>
        <taxon>Bacteria</taxon>
        <taxon>Bacillati</taxon>
        <taxon>Bacillota</taxon>
        <taxon>Bacilli</taxon>
        <taxon>Bacillales</taxon>
        <taxon>Bacillaceae</taxon>
        <taxon>Bacillus</taxon>
    </lineage>
</organism>
<dbReference type="GO" id="GO:0009102">
    <property type="term" value="P:biotin biosynthetic process"/>
    <property type="evidence" value="ECO:0007669"/>
    <property type="project" value="UniProtKB-UniRule"/>
</dbReference>
<dbReference type="InterPro" id="IPR050087">
    <property type="entry name" value="AON_synthase_class-II"/>
</dbReference>
<keyword evidence="7" id="KW-0093">Biotin biosynthesis</keyword>
<dbReference type="Pfam" id="PF00155">
    <property type="entry name" value="Aminotran_1_2"/>
    <property type="match status" value="1"/>
</dbReference>
<gene>
    <name evidence="13" type="primary">bioF</name>
    <name evidence="13" type="ORF">BMMGA3_07175</name>
</gene>
<dbReference type="Gene3D" id="3.90.1150.10">
    <property type="entry name" value="Aspartate Aminotransferase, domain 1"/>
    <property type="match status" value="1"/>
</dbReference>
<keyword evidence="14" id="KW-1185">Reference proteome</keyword>
<keyword evidence="13" id="KW-0012">Acyltransferase</keyword>
<dbReference type="InterPro" id="IPR015422">
    <property type="entry name" value="PyrdxlP-dep_Trfase_small"/>
</dbReference>
<dbReference type="UniPathway" id="UPA00078"/>
<dbReference type="Proteomes" id="UP000027602">
    <property type="component" value="Chromosome"/>
</dbReference>
<name>I3DU35_BACMM</name>
<keyword evidence="8 10" id="KW-0663">Pyridoxal phosphate</keyword>
<comment type="similarity">
    <text evidence="4 11">Belongs to the class-II pyridoxal-phosphate-dependent aminotransferase family. BioF subfamily.</text>
</comment>
<dbReference type="EMBL" id="CP007739">
    <property type="protein sequence ID" value="AIE59854.1"/>
    <property type="molecule type" value="Genomic_DNA"/>
</dbReference>
<accession>I3DU35</accession>
<dbReference type="InterPro" id="IPR004839">
    <property type="entry name" value="Aminotransferase_I/II_large"/>
</dbReference>
<dbReference type="PANTHER" id="PTHR13693:SF100">
    <property type="entry name" value="8-AMINO-7-OXONONANOATE SYNTHASE"/>
    <property type="match status" value="1"/>
</dbReference>
<evidence type="ECO:0000256" key="3">
    <source>
        <dbReference type="ARBA" id="ARBA00004746"/>
    </source>
</evidence>
<evidence type="ECO:0000256" key="8">
    <source>
        <dbReference type="ARBA" id="ARBA00022898"/>
    </source>
</evidence>
<reference evidence="13 14" key="1">
    <citation type="journal article" date="2015" name="BMC Genomics">
        <title>Transcriptome analysis of thermophilic methylotrophic Bacillus methanolicus MGA3 using RNA-sequencing provides detailed insights into its previously uncharted transcriptional landscape.</title>
        <authorList>
            <person name="Irla M."/>
            <person name="Neshat A."/>
            <person name="Brautaset T."/>
            <person name="Ruckert C."/>
            <person name="Kalinowski J."/>
            <person name="Wendisch V.F."/>
        </authorList>
    </citation>
    <scope>NUCLEOTIDE SEQUENCE [LARGE SCALE GENOMIC DNA]</scope>
    <source>
        <strain evidence="14">MGA3 / ATCC 53907</strain>
    </source>
</reference>
<dbReference type="InterPro" id="IPR015424">
    <property type="entry name" value="PyrdxlP-dep_Trfase"/>
</dbReference>
<dbReference type="KEGG" id="bmet:BMMGA3_07175"/>
<dbReference type="NCBIfam" id="TIGR00858">
    <property type="entry name" value="bioF"/>
    <property type="match status" value="1"/>
</dbReference>
<dbReference type="PROSITE" id="PS00599">
    <property type="entry name" value="AA_TRANSFER_CLASS_2"/>
    <property type="match status" value="1"/>
</dbReference>
<dbReference type="STRING" id="796606.BMMGA3_07175"/>
<dbReference type="HOGENOM" id="CLU_015846_11_2_9"/>
<evidence type="ECO:0000256" key="10">
    <source>
        <dbReference type="PIRSR" id="PIRSR604723-51"/>
    </source>
</evidence>
<comment type="function">
    <text evidence="2 11">Catalyzes the decarboxylative condensation of pimeloyl-[acyl-carrier protein] and L-alanine to produce 8-amino-7-oxononanoate (AON), [acyl-carrier protein], and carbon dioxide.</text>
</comment>
<dbReference type="eggNOG" id="COG0156">
    <property type="taxonomic scope" value="Bacteria"/>
</dbReference>